<keyword evidence="1" id="KW-0812">Transmembrane</keyword>
<feature type="transmembrane region" description="Helical" evidence="1">
    <location>
        <begin position="24"/>
        <end position="49"/>
    </location>
</feature>
<reference evidence="3" key="2">
    <citation type="journal article" date="2016" name="Sci. Rep.">
        <title>Dictyocaulus viviparus genome, variome and transcriptome elucidate lungworm biology and support future intervention.</title>
        <authorList>
            <person name="McNulty S.N."/>
            <person name="Strube C."/>
            <person name="Rosa B.A."/>
            <person name="Martin J.C."/>
            <person name="Tyagi R."/>
            <person name="Choi Y.J."/>
            <person name="Wang Q."/>
            <person name="Hallsworth Pepin K."/>
            <person name="Zhang X."/>
            <person name="Ozersky P."/>
            <person name="Wilson R.K."/>
            <person name="Sternberg P.W."/>
            <person name="Gasser R.B."/>
            <person name="Mitreva M."/>
        </authorList>
    </citation>
    <scope>NUCLEOTIDE SEQUENCE [LARGE SCALE GENOMIC DNA]</scope>
    <source>
        <strain evidence="3">HannoverDv2000</strain>
    </source>
</reference>
<dbReference type="Proteomes" id="UP000053766">
    <property type="component" value="Unassembled WGS sequence"/>
</dbReference>
<proteinExistence type="predicted"/>
<organism evidence="2 3">
    <name type="scientific">Dictyocaulus viviparus</name>
    <name type="common">Bovine lungworm</name>
    <dbReference type="NCBI Taxonomy" id="29172"/>
    <lineage>
        <taxon>Eukaryota</taxon>
        <taxon>Metazoa</taxon>
        <taxon>Ecdysozoa</taxon>
        <taxon>Nematoda</taxon>
        <taxon>Chromadorea</taxon>
        <taxon>Rhabditida</taxon>
        <taxon>Rhabditina</taxon>
        <taxon>Rhabditomorpha</taxon>
        <taxon>Strongyloidea</taxon>
        <taxon>Metastrongylidae</taxon>
        <taxon>Dictyocaulus</taxon>
    </lineage>
</organism>
<name>A0A0D8XBT1_DICVI</name>
<dbReference type="OrthoDB" id="5857790at2759"/>
<evidence type="ECO:0000313" key="2">
    <source>
        <dbReference type="EMBL" id="KJH41192.1"/>
    </source>
</evidence>
<dbReference type="EMBL" id="KN716882">
    <property type="protein sequence ID" value="KJH41192.1"/>
    <property type="molecule type" value="Genomic_DNA"/>
</dbReference>
<sequence>MCHALSELGEEGNEDYVVCDCLHSFVACLAFQVFDFFAVFITLLVYGAINYSQDTSIHTLLPLFTLILSAIAFPTGAIGLLYEKTNLLVIYNTRISLIVLWSFSWMIVTFLVRGDVVGLVTSLFWFIAAVFYFWGLFVTSKALTYVTSHYKGYDDVDPERVQYIEQLLRDLMDEIKQKELDIAAGAIVADNKPTLEKSSAVAPRRPPEINKAAAAIHTPQVVSNRAVGNLPK</sequence>
<evidence type="ECO:0000313" key="3">
    <source>
        <dbReference type="Proteomes" id="UP000053766"/>
    </source>
</evidence>
<feature type="transmembrane region" description="Helical" evidence="1">
    <location>
        <begin position="61"/>
        <end position="82"/>
    </location>
</feature>
<feature type="transmembrane region" description="Helical" evidence="1">
    <location>
        <begin position="119"/>
        <end position="137"/>
    </location>
</feature>
<feature type="transmembrane region" description="Helical" evidence="1">
    <location>
        <begin position="88"/>
        <end position="112"/>
    </location>
</feature>
<keyword evidence="1" id="KW-0472">Membrane</keyword>
<reference evidence="2 3" key="1">
    <citation type="submission" date="2013-11" db="EMBL/GenBank/DDBJ databases">
        <title>Draft genome of the bovine lungworm Dictyocaulus viviparus.</title>
        <authorList>
            <person name="Mitreva M."/>
        </authorList>
    </citation>
    <scope>NUCLEOTIDE SEQUENCE [LARGE SCALE GENOMIC DNA]</scope>
    <source>
        <strain evidence="2 3">HannoverDv2000</strain>
    </source>
</reference>
<keyword evidence="1" id="KW-1133">Transmembrane helix</keyword>
<dbReference type="AlphaFoldDB" id="A0A0D8XBT1"/>
<keyword evidence="3" id="KW-1185">Reference proteome</keyword>
<evidence type="ECO:0000256" key="1">
    <source>
        <dbReference type="SAM" id="Phobius"/>
    </source>
</evidence>
<protein>
    <submittedName>
        <fullName evidence="2">Uncharacterized protein</fullName>
    </submittedName>
</protein>
<gene>
    <name evidence="2" type="ORF">DICVIV_12831</name>
</gene>
<accession>A0A0D8XBT1</accession>